<gene>
    <name evidence="1" type="ORF">CTRU02_208145</name>
</gene>
<organism evidence="1 2">
    <name type="scientific">Colletotrichum truncatum</name>
    <name type="common">Anthracnose fungus</name>
    <name type="synonym">Colletotrichum capsici</name>
    <dbReference type="NCBI Taxonomy" id="5467"/>
    <lineage>
        <taxon>Eukaryota</taxon>
        <taxon>Fungi</taxon>
        <taxon>Dikarya</taxon>
        <taxon>Ascomycota</taxon>
        <taxon>Pezizomycotina</taxon>
        <taxon>Sordariomycetes</taxon>
        <taxon>Hypocreomycetidae</taxon>
        <taxon>Glomerellales</taxon>
        <taxon>Glomerellaceae</taxon>
        <taxon>Colletotrichum</taxon>
        <taxon>Colletotrichum truncatum species complex</taxon>
    </lineage>
</organism>
<comment type="caution">
    <text evidence="1">The sequence shown here is derived from an EMBL/GenBank/DDBJ whole genome shotgun (WGS) entry which is preliminary data.</text>
</comment>
<proteinExistence type="predicted"/>
<evidence type="ECO:0000313" key="1">
    <source>
        <dbReference type="EMBL" id="KAL0935930.1"/>
    </source>
</evidence>
<evidence type="ECO:0000313" key="2">
    <source>
        <dbReference type="Proteomes" id="UP000805649"/>
    </source>
</evidence>
<accession>A0ACC3YVG7</accession>
<protein>
    <submittedName>
        <fullName evidence="1">Mynd finger</fullName>
    </submittedName>
</protein>
<dbReference type="EMBL" id="VUJX02000005">
    <property type="protein sequence ID" value="KAL0935930.1"/>
    <property type="molecule type" value="Genomic_DNA"/>
</dbReference>
<keyword evidence="2" id="KW-1185">Reference proteome</keyword>
<dbReference type="Proteomes" id="UP000805649">
    <property type="component" value="Unassembled WGS sequence"/>
</dbReference>
<sequence length="1109" mass="124556">MSEGKGLYPTPTPSVFPLGDYHHLMRLIDVAGYNRKRRGFKLDEEARKDLREIDYHLFQENLPGYLDRSKRYDCMPGDPLNRLFAALPSPEQDDCGFTPRLPQAHAAHDRRVVLAIWPYANSSLERVVQTSSDPNAHDYWWLARFAFSLWDRSDLSIRCTFTQLLGQLATSGAVTVGPDPSIDFSEYYRVPGSYPTSTSDASTKSYNKQAWLRYARWIYKGRRDKDADIPSRKAAAKSNSIRQALELDKCSHCGKGRGEPPNNKMSHCSGCYVKWFPYIKRIYCSKECQAADWPENHYQDCQRRKHFLRAVYMLFTIVAKYQIATYSSFVSDVATESESEEGPADDPVRTYISPAAWGMGPWVGRPVFDERGTFLMKHKAGMVRRLLAGDSGDNLYYHLQHIIELVLGPHCDALVEMDVFIRNAGDWITSTSSDACRETDDLQVSKGKDPMFWPQPILSCRLKGSNPKRDVFVIDLACLRFGFEHLVLPFDVFVKTRHASCVGSRQLHDMAPHWSPRAQKGLITCRDLVAYRWGEYIKEYFAEHFPKYKIPGQLAKLKNDSFEKHAGEFMSMTSKALGEALAAIQGLGVHRQYLYHEPNPYAHEFTIGVTDDKEEVKLYENIWMTESEHSVIMGKISEQNKKLPVGSETRRLVGLWINRLMKHGLKHPFDAPRFLGPRLAKHYNIMGSFPWEECRAIETSWMQWNGITKEDVMRFYSICDRVMGRITKKGPVTPELLSNLIKSKGGFDWTKNLTAEEGQIFLTIGTFIAAQNSPGYMKELMPPRLPQQAARALRRLATPSTPITRYLSTSTPYLAAPSAAPAGSSLSRMPADYVPVTKPPSARPPETRKSQLIRTYTSLLRTTPLVLFFQHSNLTADEWSAVRRELNTALEAATPEGSPLSGREVHLQVLRTRMFNVALKLAEFYNPEVAKANPNTPTGPKGPLVHDLSMAAYEAMKNLEVPEDSAYAQISPLLCGPTAALVFPAVSPAHLAAALKVLSPSGPKFPAPTRKKNPSYYDPLCQAGLQKLLLVGGRIEGDVFDVEGVKWVGGIEGGIDGLRAQLVHLLQNAGLGLTSALEAGSKSLWLTLEGRKTMLEDEGKEGEGEKKSE</sequence>
<name>A0ACC3YVG7_COLTU</name>
<reference evidence="1 2" key="1">
    <citation type="journal article" date="2020" name="Phytopathology">
        <title>Genome Sequence Resources of Colletotrichum truncatum, C. plurivorum, C. musicola, and C. sojae: Four Species Pathogenic to Soybean (Glycine max).</title>
        <authorList>
            <person name="Rogerio F."/>
            <person name="Boufleur T.R."/>
            <person name="Ciampi-Guillardi M."/>
            <person name="Sukno S.A."/>
            <person name="Thon M.R."/>
            <person name="Massola Junior N.S."/>
            <person name="Baroncelli R."/>
        </authorList>
    </citation>
    <scope>NUCLEOTIDE SEQUENCE [LARGE SCALE GENOMIC DNA]</scope>
    <source>
        <strain evidence="1 2">CMES1059</strain>
    </source>
</reference>